<reference evidence="2 3" key="1">
    <citation type="submission" date="2015-06" db="EMBL/GenBank/DDBJ databases">
        <title>Genome sequence of Mycobacterium kumamotonense strain Roo.</title>
        <authorList>
            <person name="Greninger A.L."/>
            <person name="Cunningham G."/>
            <person name="Miller S."/>
        </authorList>
    </citation>
    <scope>NUCLEOTIDE SEQUENCE [LARGE SCALE GENOMIC DNA]</scope>
    <source>
        <strain evidence="2 3">Roo</strain>
    </source>
</reference>
<accession>A0A1B8SGI3</accession>
<dbReference type="Proteomes" id="UP000092668">
    <property type="component" value="Unassembled WGS sequence"/>
</dbReference>
<dbReference type="EMBL" id="LFOE01000011">
    <property type="protein sequence ID" value="OBY31828.1"/>
    <property type="molecule type" value="Genomic_DNA"/>
</dbReference>
<gene>
    <name evidence="2" type="ORF">ACT18_09960</name>
</gene>
<keyword evidence="3" id="KW-1185">Reference proteome</keyword>
<dbReference type="OrthoDB" id="6990533at2"/>
<organism evidence="2 3">
    <name type="scientific">Mycolicibacter kumamotonensis</name>
    <dbReference type="NCBI Taxonomy" id="354243"/>
    <lineage>
        <taxon>Bacteria</taxon>
        <taxon>Bacillati</taxon>
        <taxon>Actinomycetota</taxon>
        <taxon>Actinomycetes</taxon>
        <taxon>Mycobacteriales</taxon>
        <taxon>Mycobacteriaceae</taxon>
        <taxon>Mycolicibacter</taxon>
    </lineage>
</organism>
<evidence type="ECO:0000313" key="3">
    <source>
        <dbReference type="Proteomes" id="UP000092668"/>
    </source>
</evidence>
<dbReference type="STRING" id="354243.BST28_21175"/>
<feature type="domain" description="RiboL-PSP-HEPN" evidence="1">
    <location>
        <begin position="16"/>
        <end position="200"/>
    </location>
</feature>
<dbReference type="InterPro" id="IPR041519">
    <property type="entry name" value="HEPN_RiboL-PSP"/>
</dbReference>
<proteinExistence type="predicted"/>
<sequence length="221" mass="24884">MKTSRARKAFNENCSDIDRLLEIHSDITPEGRGRKWKVEALHKSAFVLITAFWEAFCEDLAAEVLDHLVKHSASASSLPSELQKLVARELKGDAHDLAVWQLADNGWRNVLLSRLAKLQEDRNRKLNTPKTAQIDDLFKNAVGIENISRAWHWSGMKIASAATKLDDFVTLRGEIAHRGSAAKSVTKQHVTDYYNHVKRLTGRTEMRVAEAITTSTGKTPW</sequence>
<name>A0A1B8SGI3_9MYCO</name>
<evidence type="ECO:0000313" key="2">
    <source>
        <dbReference type="EMBL" id="OBY31828.1"/>
    </source>
</evidence>
<comment type="caution">
    <text evidence="2">The sequence shown here is derived from an EMBL/GenBank/DDBJ whole genome shotgun (WGS) entry which is preliminary data.</text>
</comment>
<protein>
    <recommendedName>
        <fullName evidence="1">RiboL-PSP-HEPN domain-containing protein</fullName>
    </recommendedName>
</protein>
<dbReference type="RefSeq" id="WP_065288055.1">
    <property type="nucleotide sequence ID" value="NZ_LFOE01000011.1"/>
</dbReference>
<dbReference type="Pfam" id="PF18735">
    <property type="entry name" value="HEPN_RiboL-PSP"/>
    <property type="match status" value="1"/>
</dbReference>
<dbReference type="AlphaFoldDB" id="A0A1B8SGI3"/>
<evidence type="ECO:0000259" key="1">
    <source>
        <dbReference type="Pfam" id="PF18735"/>
    </source>
</evidence>